<dbReference type="InterPro" id="IPR018357">
    <property type="entry name" value="Hexapep_transf_CS"/>
</dbReference>
<accession>A0ABS4DGN2</accession>
<dbReference type="PROSITE" id="PS00101">
    <property type="entry name" value="HEXAPEP_TRANSFERASES"/>
    <property type="match status" value="1"/>
</dbReference>
<dbReference type="Gene3D" id="2.160.10.10">
    <property type="entry name" value="Hexapeptide repeat proteins"/>
    <property type="match status" value="1"/>
</dbReference>
<dbReference type="PANTHER" id="PTHR43300">
    <property type="entry name" value="ACETYLTRANSFERASE"/>
    <property type="match status" value="1"/>
</dbReference>
<dbReference type="PANTHER" id="PTHR43300:SF11">
    <property type="entry name" value="ACETYLTRANSFERASE RV3034C-RELATED"/>
    <property type="match status" value="1"/>
</dbReference>
<evidence type="ECO:0000256" key="2">
    <source>
        <dbReference type="ARBA" id="ARBA00022737"/>
    </source>
</evidence>
<dbReference type="RefSeq" id="WP_135481489.1">
    <property type="nucleotide sequence ID" value="NZ_SIJK02000078.1"/>
</dbReference>
<sequence>MHTIEQFPERPAALVEPQLSERPSIHPSARIRACRLGSWTEIGPESELVESEFGDYSYCAGDNQIIYATIGRFCSIASHVRINPGNHPVERVTQHHLTYRRAQYGFAERDDADFFAWRRAHHCLVGHDVWIGHGAIILPGVTVGIGAVIGAGAVVSRDVEAYMIVGGVPARPIRRRFPEAIVARLLAIAWWDWDRATLEARFDDLRDVERFIERYSEQSTRTKT</sequence>
<evidence type="ECO:0000256" key="1">
    <source>
        <dbReference type="ARBA" id="ARBA00022679"/>
    </source>
</evidence>
<dbReference type="Proteomes" id="UP001193081">
    <property type="component" value="Unassembled WGS sequence"/>
</dbReference>
<protein>
    <submittedName>
        <fullName evidence="3">Acetyltransferase</fullName>
    </submittedName>
</protein>
<gene>
    <name evidence="3" type="ORF">EYB53_022935</name>
</gene>
<dbReference type="SUPFAM" id="SSF51161">
    <property type="entry name" value="Trimeric LpxA-like enzymes"/>
    <property type="match status" value="1"/>
</dbReference>
<proteinExistence type="predicted"/>
<reference evidence="3 4" key="1">
    <citation type="submission" date="2021-03" db="EMBL/GenBank/DDBJ databases">
        <authorList>
            <person name="Grouzdev D.S."/>
        </authorList>
    </citation>
    <scope>NUCLEOTIDE SEQUENCE [LARGE SCALE GENOMIC DNA]</scope>
    <source>
        <strain evidence="3 4">M50-1</strain>
    </source>
</reference>
<dbReference type="NCBIfam" id="TIGR03308">
    <property type="entry name" value="phn_thr-fam"/>
    <property type="match status" value="1"/>
</dbReference>
<dbReference type="EMBL" id="SIJK02000078">
    <property type="protein sequence ID" value="MBP1468587.1"/>
    <property type="molecule type" value="Genomic_DNA"/>
</dbReference>
<dbReference type="InterPro" id="IPR017694">
    <property type="entry name" value="Phosphonate_tfrase_rpt"/>
</dbReference>
<dbReference type="CDD" id="cd03349">
    <property type="entry name" value="LbH_XAT"/>
    <property type="match status" value="1"/>
</dbReference>
<keyword evidence="1" id="KW-0808">Transferase</keyword>
<evidence type="ECO:0000313" key="4">
    <source>
        <dbReference type="Proteomes" id="UP001193081"/>
    </source>
</evidence>
<keyword evidence="2" id="KW-0677">Repeat</keyword>
<keyword evidence="4" id="KW-1185">Reference proteome</keyword>
<dbReference type="Pfam" id="PF00132">
    <property type="entry name" value="Hexapep"/>
    <property type="match status" value="1"/>
</dbReference>
<organism evidence="3 4">
    <name type="scientific">Candidatus Chloroploca mongolica</name>
    <dbReference type="NCBI Taxonomy" id="2528176"/>
    <lineage>
        <taxon>Bacteria</taxon>
        <taxon>Bacillati</taxon>
        <taxon>Chloroflexota</taxon>
        <taxon>Chloroflexia</taxon>
        <taxon>Chloroflexales</taxon>
        <taxon>Chloroflexineae</taxon>
        <taxon>Oscillochloridaceae</taxon>
        <taxon>Candidatus Chloroploca</taxon>
    </lineage>
</organism>
<dbReference type="InterPro" id="IPR001451">
    <property type="entry name" value="Hexapep"/>
</dbReference>
<evidence type="ECO:0000313" key="3">
    <source>
        <dbReference type="EMBL" id="MBP1468587.1"/>
    </source>
</evidence>
<name>A0ABS4DGN2_9CHLR</name>
<comment type="caution">
    <text evidence="3">The sequence shown here is derived from an EMBL/GenBank/DDBJ whole genome shotgun (WGS) entry which is preliminary data.</text>
</comment>
<dbReference type="InterPro" id="IPR050179">
    <property type="entry name" value="Trans_hexapeptide_repeat"/>
</dbReference>
<dbReference type="InterPro" id="IPR011004">
    <property type="entry name" value="Trimer_LpxA-like_sf"/>
</dbReference>